<comment type="caution">
    <text evidence="2">The sequence shown here is derived from an EMBL/GenBank/DDBJ whole genome shotgun (WGS) entry which is preliminary data.</text>
</comment>
<reference evidence="2" key="2">
    <citation type="submission" date="2020-09" db="EMBL/GenBank/DDBJ databases">
        <authorList>
            <person name="Sun Q."/>
            <person name="Zhou Y."/>
        </authorList>
    </citation>
    <scope>NUCLEOTIDE SEQUENCE</scope>
    <source>
        <strain evidence="2">CGMCC 1.12360</strain>
    </source>
</reference>
<protein>
    <submittedName>
        <fullName evidence="2">Uncharacterized protein</fullName>
    </submittedName>
</protein>
<feature type="coiled-coil region" evidence="1">
    <location>
        <begin position="7"/>
        <end position="34"/>
    </location>
</feature>
<dbReference type="RefSeq" id="WP_188390379.1">
    <property type="nucleotide sequence ID" value="NZ_BMEV01000001.1"/>
</dbReference>
<keyword evidence="1" id="KW-0175">Coiled coil</keyword>
<name>A0A8J2ZP22_9BACI</name>
<keyword evidence="3" id="KW-1185">Reference proteome</keyword>
<organism evidence="2 3">
    <name type="scientific">Compostibacillus humi</name>
    <dbReference type="NCBI Taxonomy" id="1245525"/>
    <lineage>
        <taxon>Bacteria</taxon>
        <taxon>Bacillati</taxon>
        <taxon>Bacillota</taxon>
        <taxon>Bacilli</taxon>
        <taxon>Bacillales</taxon>
        <taxon>Bacillaceae</taxon>
        <taxon>Compostibacillus</taxon>
    </lineage>
</organism>
<gene>
    <name evidence="2" type="ORF">GCM10010978_00800</name>
</gene>
<sequence length="129" mass="15174">MTDFEITEQTIARFHELTEKKKEVEEELNYLKRQFHQYFDDQVGVNRKGEITEGAYKLQRQIRKSVKFDEKTTVEKLEALQLNDLIKVIKKPDDEKIRAAMELGLVPKEQIEDCQITSFTKALVVKKVT</sequence>
<accession>A0A8J2ZP22</accession>
<evidence type="ECO:0000313" key="2">
    <source>
        <dbReference type="EMBL" id="GGH68130.1"/>
    </source>
</evidence>
<dbReference type="EMBL" id="BMEV01000001">
    <property type="protein sequence ID" value="GGH68130.1"/>
    <property type="molecule type" value="Genomic_DNA"/>
</dbReference>
<dbReference type="AlphaFoldDB" id="A0A8J2ZP22"/>
<proteinExistence type="predicted"/>
<reference evidence="2" key="1">
    <citation type="journal article" date="2014" name="Int. J. Syst. Evol. Microbiol.">
        <title>Complete genome sequence of Corynebacterium casei LMG S-19264T (=DSM 44701T), isolated from a smear-ripened cheese.</title>
        <authorList>
            <consortium name="US DOE Joint Genome Institute (JGI-PGF)"/>
            <person name="Walter F."/>
            <person name="Albersmeier A."/>
            <person name="Kalinowski J."/>
            <person name="Ruckert C."/>
        </authorList>
    </citation>
    <scope>NUCLEOTIDE SEQUENCE</scope>
    <source>
        <strain evidence="2">CGMCC 1.12360</strain>
    </source>
</reference>
<evidence type="ECO:0000313" key="3">
    <source>
        <dbReference type="Proteomes" id="UP000602050"/>
    </source>
</evidence>
<evidence type="ECO:0000256" key="1">
    <source>
        <dbReference type="SAM" id="Coils"/>
    </source>
</evidence>
<dbReference type="Proteomes" id="UP000602050">
    <property type="component" value="Unassembled WGS sequence"/>
</dbReference>